<comment type="subcellular location">
    <subcellularLocation>
        <location evidence="1">Membrane</location>
        <topology evidence="1">Multi-pass membrane protein</topology>
    </subcellularLocation>
</comment>
<organism evidence="12 14">
    <name type="scientific">Canis lupus familiaris</name>
    <name type="common">Dog</name>
    <name type="synonym">Canis familiaris</name>
    <dbReference type="NCBI Taxonomy" id="9615"/>
    <lineage>
        <taxon>Eukaryota</taxon>
        <taxon>Metazoa</taxon>
        <taxon>Chordata</taxon>
        <taxon>Craniata</taxon>
        <taxon>Vertebrata</taxon>
        <taxon>Euteleostomi</taxon>
        <taxon>Mammalia</taxon>
        <taxon>Eutheria</taxon>
        <taxon>Laurasiatheria</taxon>
        <taxon>Carnivora</taxon>
        <taxon>Caniformia</taxon>
        <taxon>Canidae</taxon>
        <taxon>Canis</taxon>
    </lineage>
</organism>
<evidence type="ECO:0000313" key="10">
    <source>
        <dbReference type="Ensembl" id="ENSCAFP00000058880.1"/>
    </source>
</evidence>
<dbReference type="InterPro" id="IPR009231">
    <property type="entry name" value="Chloride_chnl_CLIC-like"/>
</dbReference>
<feature type="compositionally biased region" description="Basic and acidic residues" evidence="7">
    <location>
        <begin position="238"/>
        <end position="247"/>
    </location>
</feature>
<feature type="region of interest" description="Disordered" evidence="7">
    <location>
        <begin position="238"/>
        <end position="361"/>
    </location>
</feature>
<evidence type="ECO:0000313" key="14">
    <source>
        <dbReference type="Proteomes" id="UP000694542"/>
    </source>
</evidence>
<sequence>MLYSLLLCECLWLITGYAHDDDWIDPTDMLNYDAASGTMRKSQVKYGIAEKKEFSPDLSHADELSECYSKLDSLTHKIDECEKRKKEDYESQSNPVFRRYLNKILIEARKLGLALAVTFTNFVTEPLKHIGKGAGEFIREFMKELPVFLHIPVLIIMALAVLSFCYGAGKSVNMLRHLGGPEREPPRALGPGDRGRLNEVDYRPHGGAGDADFYYRGQISPIEQGPYDRTYEGRRDVLRENDVDLRPKTGNKSPEVLRPCDVPYAEAREHPKMVPGHKLPVLDTKPKGMEGIQAESTPSESSTESSQCVRRGSGADASEKVEGSPAEKEAQLRTDARSSPEAGSACSPASCGKDPDGGPHA</sequence>
<comment type="similarity">
    <text evidence="2">Belongs to the chloride channel MCLC family.</text>
</comment>
<keyword evidence="9" id="KW-0732">Signal</keyword>
<dbReference type="Proteomes" id="UP000002254">
    <property type="component" value="Chromosome 6"/>
</dbReference>
<dbReference type="Ensembl" id="ENSCAFT00040038307.1">
    <property type="protein sequence ID" value="ENSCAFP00040033404.1"/>
    <property type="gene ID" value="ENSCAFG00040020631.1"/>
</dbReference>
<dbReference type="OrthoDB" id="10037397at2759"/>
<evidence type="ECO:0000313" key="12">
    <source>
        <dbReference type="Ensembl" id="ENSCAFP00040033404.1"/>
    </source>
</evidence>
<proteinExistence type="inferred from homology"/>
<evidence type="ECO:0000256" key="2">
    <source>
        <dbReference type="ARBA" id="ARBA00005944"/>
    </source>
</evidence>
<name>A0A8C0TEE3_CANLF</name>
<evidence type="ECO:0000256" key="4">
    <source>
        <dbReference type="ARBA" id="ARBA00022692"/>
    </source>
</evidence>
<dbReference type="Pfam" id="PF05934">
    <property type="entry name" value="MCLC"/>
    <property type="match status" value="2"/>
</dbReference>
<evidence type="ECO:0000313" key="13">
    <source>
        <dbReference type="Proteomes" id="UP000002254"/>
    </source>
</evidence>
<feature type="chain" id="PRO_5044673869" description="Chloride channel CLIC-like protein 1" evidence="9">
    <location>
        <begin position="19"/>
        <end position="361"/>
    </location>
</feature>
<evidence type="ECO:0000256" key="7">
    <source>
        <dbReference type="SAM" id="MobiDB-lite"/>
    </source>
</evidence>
<feature type="compositionally biased region" description="Basic and acidic residues" evidence="7">
    <location>
        <begin position="317"/>
        <end position="338"/>
    </location>
</feature>
<keyword evidence="6 8" id="KW-0472">Membrane</keyword>
<reference evidence="12" key="2">
    <citation type="submission" date="2018-10" db="EMBL/GenBank/DDBJ databases">
        <title>De novo assembly of a Great Dane genome.</title>
        <authorList>
            <person name="Kidd J.M."/>
            <person name="Pendleton A.L."/>
            <person name="Shen F."/>
            <person name="Emery S."/>
        </authorList>
    </citation>
    <scope>NUCLEOTIDE SEQUENCE [LARGE SCALE GENOMIC DNA]</scope>
    <source>
        <strain evidence="12">Great Dane</strain>
    </source>
</reference>
<dbReference type="GO" id="GO:0016020">
    <property type="term" value="C:membrane"/>
    <property type="evidence" value="ECO:0007669"/>
    <property type="project" value="UniProtKB-SubCell"/>
</dbReference>
<reference evidence="10 13" key="1">
    <citation type="journal article" date="2005" name="Nature">
        <title>Genome sequence, comparative analysis and haplotype structure of the domestic dog.</title>
        <authorList>
            <consortium name="Broad Sequencing Platform"/>
            <person name="Lindblad-Toh K."/>
            <person name="Wade C.M."/>
            <person name="Mikkelsen T.S."/>
            <person name="Karlsson E.K."/>
            <person name="Jaffe D.B."/>
            <person name="Kamal M."/>
            <person name="Clamp M."/>
            <person name="Chang J.L."/>
            <person name="Kulbokas E.J. III"/>
            <person name="Zody M.C."/>
            <person name="Mauceli E."/>
            <person name="Xie X."/>
            <person name="Breen M."/>
            <person name="Wayne R.K."/>
            <person name="Ostrander E.A."/>
            <person name="Ponting C.P."/>
            <person name="Galibert F."/>
            <person name="Smith D.R."/>
            <person name="DeJong P.J."/>
            <person name="Kirkness E."/>
            <person name="Alvarez P."/>
            <person name="Biagi T."/>
            <person name="Brockman W."/>
            <person name="Butler J."/>
            <person name="Chin C.W."/>
            <person name="Cook A."/>
            <person name="Cuff J."/>
            <person name="Daly M.J."/>
            <person name="DeCaprio D."/>
            <person name="Gnerre S."/>
            <person name="Grabherr M."/>
            <person name="Kellis M."/>
            <person name="Kleber M."/>
            <person name="Bardeleben C."/>
            <person name="Goodstadt L."/>
            <person name="Heger A."/>
            <person name="Hitte C."/>
            <person name="Kim L."/>
            <person name="Koepfli K.P."/>
            <person name="Parker H.G."/>
            <person name="Pollinger J.P."/>
            <person name="Searle S.M."/>
            <person name="Sutter N.B."/>
            <person name="Thomas R."/>
            <person name="Webber C."/>
            <person name="Baldwin J."/>
            <person name="Abebe A."/>
            <person name="Abouelleil A."/>
            <person name="Aftuck L."/>
            <person name="Ait-Zahra M."/>
            <person name="Aldredge T."/>
            <person name="Allen N."/>
            <person name="An P."/>
            <person name="Anderson S."/>
            <person name="Antoine C."/>
            <person name="Arachchi H."/>
            <person name="Aslam A."/>
            <person name="Ayotte L."/>
            <person name="Bachantsang P."/>
            <person name="Barry A."/>
            <person name="Bayul T."/>
            <person name="Benamara M."/>
            <person name="Berlin A."/>
            <person name="Bessette D."/>
            <person name="Blitshteyn B."/>
            <person name="Bloom T."/>
            <person name="Blye J."/>
            <person name="Boguslavskiy L."/>
            <person name="Bonnet C."/>
            <person name="Boukhgalter B."/>
            <person name="Brown A."/>
            <person name="Cahill P."/>
            <person name="Calixte N."/>
            <person name="Camarata J."/>
            <person name="Cheshatsang Y."/>
            <person name="Chu J."/>
            <person name="Citroen M."/>
            <person name="Collymore A."/>
            <person name="Cooke P."/>
            <person name="Dawoe T."/>
            <person name="Daza R."/>
            <person name="Decktor K."/>
            <person name="DeGray S."/>
            <person name="Dhargay N."/>
            <person name="Dooley K."/>
            <person name="Dooley K."/>
            <person name="Dorje P."/>
            <person name="Dorjee K."/>
            <person name="Dorris L."/>
            <person name="Duffey N."/>
            <person name="Dupes A."/>
            <person name="Egbiremolen O."/>
            <person name="Elong R."/>
            <person name="Falk J."/>
            <person name="Farina A."/>
            <person name="Faro S."/>
            <person name="Ferguson D."/>
            <person name="Ferreira P."/>
            <person name="Fisher S."/>
            <person name="FitzGerald M."/>
            <person name="Foley K."/>
            <person name="Foley C."/>
            <person name="Franke A."/>
            <person name="Friedrich D."/>
            <person name="Gage D."/>
            <person name="Garber M."/>
            <person name="Gearin G."/>
            <person name="Giannoukos G."/>
            <person name="Goode T."/>
            <person name="Goyette A."/>
            <person name="Graham J."/>
            <person name="Grandbois E."/>
            <person name="Gyaltsen K."/>
            <person name="Hafez N."/>
            <person name="Hagopian D."/>
            <person name="Hagos B."/>
            <person name="Hall J."/>
            <person name="Healy C."/>
            <person name="Hegarty R."/>
            <person name="Honan T."/>
            <person name="Horn A."/>
            <person name="Houde N."/>
            <person name="Hughes L."/>
            <person name="Hunnicutt L."/>
            <person name="Husby M."/>
            <person name="Jester B."/>
            <person name="Jones C."/>
            <person name="Kamat A."/>
            <person name="Kanga B."/>
            <person name="Kells C."/>
            <person name="Khazanovich D."/>
            <person name="Kieu A.C."/>
            <person name="Kisner P."/>
            <person name="Kumar M."/>
            <person name="Lance K."/>
            <person name="Landers T."/>
            <person name="Lara M."/>
            <person name="Lee W."/>
            <person name="Leger J.P."/>
            <person name="Lennon N."/>
            <person name="Leuper L."/>
            <person name="LeVine S."/>
            <person name="Liu J."/>
            <person name="Liu X."/>
            <person name="Lokyitsang Y."/>
            <person name="Lokyitsang T."/>
            <person name="Lui A."/>
            <person name="Macdonald J."/>
            <person name="Major J."/>
            <person name="Marabella R."/>
            <person name="Maru K."/>
            <person name="Matthews C."/>
            <person name="McDonough S."/>
            <person name="Mehta T."/>
            <person name="Meldrim J."/>
            <person name="Melnikov A."/>
            <person name="Meneus L."/>
            <person name="Mihalev A."/>
            <person name="Mihova T."/>
            <person name="Miller K."/>
            <person name="Mittelman R."/>
            <person name="Mlenga V."/>
            <person name="Mulrain L."/>
            <person name="Munson G."/>
            <person name="Navidi A."/>
            <person name="Naylor J."/>
            <person name="Nguyen T."/>
            <person name="Nguyen N."/>
            <person name="Nguyen C."/>
            <person name="Nguyen T."/>
            <person name="Nicol R."/>
            <person name="Norbu N."/>
            <person name="Norbu C."/>
            <person name="Novod N."/>
            <person name="Nyima T."/>
            <person name="Olandt P."/>
            <person name="O'Neill B."/>
            <person name="O'Neill K."/>
            <person name="Osman S."/>
            <person name="Oyono L."/>
            <person name="Patti C."/>
            <person name="Perrin D."/>
            <person name="Phunkhang P."/>
            <person name="Pierre F."/>
            <person name="Priest M."/>
            <person name="Rachupka A."/>
            <person name="Raghuraman S."/>
            <person name="Rameau R."/>
            <person name="Ray V."/>
            <person name="Raymond C."/>
            <person name="Rege F."/>
            <person name="Rise C."/>
            <person name="Rogers J."/>
            <person name="Rogov P."/>
            <person name="Sahalie J."/>
            <person name="Settipalli S."/>
            <person name="Sharpe T."/>
            <person name="Shea T."/>
            <person name="Sheehan M."/>
            <person name="Sherpa N."/>
            <person name="Shi J."/>
            <person name="Shih D."/>
            <person name="Sloan J."/>
            <person name="Smith C."/>
            <person name="Sparrow T."/>
            <person name="Stalker J."/>
            <person name="Stange-Thomann N."/>
            <person name="Stavropoulos S."/>
            <person name="Stone C."/>
            <person name="Stone S."/>
            <person name="Sykes S."/>
            <person name="Tchuinga P."/>
            <person name="Tenzing P."/>
            <person name="Tesfaye S."/>
            <person name="Thoulutsang D."/>
            <person name="Thoulutsang Y."/>
            <person name="Topham K."/>
            <person name="Topping I."/>
            <person name="Tsamla T."/>
            <person name="Vassiliev H."/>
            <person name="Venkataraman V."/>
            <person name="Vo A."/>
            <person name="Wangchuk T."/>
            <person name="Wangdi T."/>
            <person name="Weiand M."/>
            <person name="Wilkinson J."/>
            <person name="Wilson A."/>
            <person name="Yadav S."/>
            <person name="Yang S."/>
            <person name="Yang X."/>
            <person name="Young G."/>
            <person name="Yu Q."/>
            <person name="Zainoun J."/>
            <person name="Zembek L."/>
            <person name="Zimmer A."/>
            <person name="Lander E.S."/>
        </authorList>
    </citation>
    <scope>NUCLEOTIDE SEQUENCE [LARGE SCALE GENOMIC DNA]</scope>
    <source>
        <strain evidence="10">Boxer</strain>
    </source>
</reference>
<gene>
    <name evidence="12" type="primary">CLCC1</name>
</gene>
<keyword evidence="4 8" id="KW-0812">Transmembrane</keyword>
<dbReference type="Proteomes" id="UP000694429">
    <property type="component" value="Chromosome 6"/>
</dbReference>
<protein>
    <recommendedName>
        <fullName evidence="3">Chloride channel CLIC-like protein 1</fullName>
    </recommendedName>
</protein>
<feature type="signal peptide" evidence="9">
    <location>
        <begin position="1"/>
        <end position="18"/>
    </location>
</feature>
<dbReference type="Ensembl" id="ENSCAFT00030018044.1">
    <property type="protein sequence ID" value="ENSCAFP00030015754.1"/>
    <property type="gene ID" value="ENSCAFG00030009612.1"/>
</dbReference>
<reference evidence="12" key="4">
    <citation type="submission" date="2025-05" db="UniProtKB">
        <authorList>
            <consortium name="Ensembl"/>
        </authorList>
    </citation>
    <scope>IDENTIFICATION</scope>
</reference>
<accession>A0A8C0TEE3</accession>
<evidence type="ECO:0000256" key="3">
    <source>
        <dbReference type="ARBA" id="ARBA00015571"/>
    </source>
</evidence>
<dbReference type="Ensembl" id="ENSCAFT00000064019.2">
    <property type="protein sequence ID" value="ENSCAFP00000058880.1"/>
    <property type="gene ID" value="ENSCAFG00000019871.6"/>
</dbReference>
<evidence type="ECO:0000256" key="6">
    <source>
        <dbReference type="ARBA" id="ARBA00023136"/>
    </source>
</evidence>
<dbReference type="Proteomes" id="UP000694542">
    <property type="component" value="Chromosome 6"/>
</dbReference>
<dbReference type="PANTHER" id="PTHR34093:SF1">
    <property type="entry name" value="CHLORIDE CHANNEL CLIC-LIKE PROTEIN 1"/>
    <property type="match status" value="1"/>
</dbReference>
<keyword evidence="5 8" id="KW-1133">Transmembrane helix</keyword>
<feature type="transmembrane region" description="Helical" evidence="8">
    <location>
        <begin position="147"/>
        <end position="168"/>
    </location>
</feature>
<feature type="compositionally biased region" description="Low complexity" evidence="7">
    <location>
        <begin position="295"/>
        <end position="306"/>
    </location>
</feature>
<reference evidence="11" key="3">
    <citation type="submission" date="2019-03" db="EMBL/GenBank/DDBJ databases">
        <authorList>
            <person name="Warren W.C."/>
            <person name="Johnson G.S."/>
        </authorList>
    </citation>
    <scope>NUCLEOTIDE SEQUENCE [LARGE SCALE GENOMIC DNA]</scope>
    <source>
        <strain evidence="11">Basenji</strain>
    </source>
</reference>
<dbReference type="PANTHER" id="PTHR34093">
    <property type="entry name" value="CHLORIDE CHANNEL CLIC-LIKE PROTEIN 1"/>
    <property type="match status" value="1"/>
</dbReference>
<evidence type="ECO:0000313" key="11">
    <source>
        <dbReference type="Ensembl" id="ENSCAFP00030015754.1"/>
    </source>
</evidence>
<evidence type="ECO:0000256" key="9">
    <source>
        <dbReference type="SAM" id="SignalP"/>
    </source>
</evidence>
<evidence type="ECO:0000256" key="1">
    <source>
        <dbReference type="ARBA" id="ARBA00004141"/>
    </source>
</evidence>
<evidence type="ECO:0000256" key="8">
    <source>
        <dbReference type="SAM" id="Phobius"/>
    </source>
</evidence>
<dbReference type="AlphaFoldDB" id="A0A8C0TEE3"/>
<evidence type="ECO:0000256" key="5">
    <source>
        <dbReference type="ARBA" id="ARBA00022989"/>
    </source>
</evidence>